<dbReference type="PANTHER" id="PTHR43163">
    <property type="entry name" value="DIPEPTIDE TRANSPORT SYSTEM PERMEASE PROTEIN DPPB-RELATED"/>
    <property type="match status" value="1"/>
</dbReference>
<dbReference type="AlphaFoldDB" id="A0A4R1KAN3"/>
<protein>
    <submittedName>
        <fullName evidence="10">Peptide/nickel transport system permease protein</fullName>
    </submittedName>
</protein>
<organism evidence="10 11">
    <name type="scientific">Celerinatantimonas diazotrophica</name>
    <dbReference type="NCBI Taxonomy" id="412034"/>
    <lineage>
        <taxon>Bacteria</taxon>
        <taxon>Pseudomonadati</taxon>
        <taxon>Pseudomonadota</taxon>
        <taxon>Gammaproteobacteria</taxon>
        <taxon>Celerinatantimonadaceae</taxon>
        <taxon>Celerinatantimonas</taxon>
    </lineage>
</organism>
<dbReference type="Pfam" id="PF00528">
    <property type="entry name" value="BPD_transp_1"/>
    <property type="match status" value="1"/>
</dbReference>
<comment type="caution">
    <text evidence="10">The sequence shown here is derived from an EMBL/GenBank/DDBJ whole genome shotgun (WGS) entry which is preliminary data.</text>
</comment>
<keyword evidence="3" id="KW-1003">Cell membrane</keyword>
<keyword evidence="6 8" id="KW-0472">Membrane</keyword>
<evidence type="ECO:0000256" key="8">
    <source>
        <dbReference type="RuleBase" id="RU363032"/>
    </source>
</evidence>
<dbReference type="OrthoDB" id="9805855at2"/>
<reference evidence="10 11" key="1">
    <citation type="submission" date="2019-03" db="EMBL/GenBank/DDBJ databases">
        <title>Genomic Encyclopedia of Type Strains, Phase IV (KMG-IV): sequencing the most valuable type-strain genomes for metagenomic binning, comparative biology and taxonomic classification.</title>
        <authorList>
            <person name="Goeker M."/>
        </authorList>
    </citation>
    <scope>NUCLEOTIDE SEQUENCE [LARGE SCALE GENOMIC DNA]</scope>
    <source>
        <strain evidence="10 11">DSM 18577</strain>
    </source>
</reference>
<gene>
    <name evidence="10" type="ORF">EV690_0483</name>
</gene>
<dbReference type="PROSITE" id="PS50928">
    <property type="entry name" value="ABC_TM1"/>
    <property type="match status" value="1"/>
</dbReference>
<evidence type="ECO:0000256" key="4">
    <source>
        <dbReference type="ARBA" id="ARBA00022692"/>
    </source>
</evidence>
<proteinExistence type="inferred from homology"/>
<dbReference type="Proteomes" id="UP000295565">
    <property type="component" value="Unassembled WGS sequence"/>
</dbReference>
<dbReference type="Gene3D" id="1.10.3720.10">
    <property type="entry name" value="MetI-like"/>
    <property type="match status" value="1"/>
</dbReference>
<feature type="transmembrane region" description="Helical" evidence="8">
    <location>
        <begin position="134"/>
        <end position="161"/>
    </location>
</feature>
<evidence type="ECO:0000256" key="6">
    <source>
        <dbReference type="ARBA" id="ARBA00023136"/>
    </source>
</evidence>
<dbReference type="PANTHER" id="PTHR43163:SF6">
    <property type="entry name" value="DIPEPTIDE TRANSPORT SYSTEM PERMEASE PROTEIN DPPB-RELATED"/>
    <property type="match status" value="1"/>
</dbReference>
<comment type="subcellular location">
    <subcellularLocation>
        <location evidence="1 8">Cell membrane</location>
        <topology evidence="1 8">Multi-pass membrane protein</topology>
    </subcellularLocation>
</comment>
<feature type="transmembrane region" description="Helical" evidence="8">
    <location>
        <begin position="273"/>
        <end position="299"/>
    </location>
</feature>
<name>A0A4R1KAN3_9GAMM</name>
<feature type="transmembrane region" description="Helical" evidence="8">
    <location>
        <begin position="173"/>
        <end position="192"/>
    </location>
</feature>
<dbReference type="RefSeq" id="WP_131911345.1">
    <property type="nucleotide sequence ID" value="NZ_OU594967.1"/>
</dbReference>
<evidence type="ECO:0000256" key="1">
    <source>
        <dbReference type="ARBA" id="ARBA00004651"/>
    </source>
</evidence>
<evidence type="ECO:0000256" key="5">
    <source>
        <dbReference type="ARBA" id="ARBA00022989"/>
    </source>
</evidence>
<evidence type="ECO:0000256" key="2">
    <source>
        <dbReference type="ARBA" id="ARBA00022448"/>
    </source>
</evidence>
<evidence type="ECO:0000313" key="11">
    <source>
        <dbReference type="Proteomes" id="UP000295565"/>
    </source>
</evidence>
<dbReference type="InterPro" id="IPR045621">
    <property type="entry name" value="BPD_transp_1_N"/>
</dbReference>
<dbReference type="InterPro" id="IPR035906">
    <property type="entry name" value="MetI-like_sf"/>
</dbReference>
<feature type="transmembrane region" description="Helical" evidence="8">
    <location>
        <begin position="9"/>
        <end position="27"/>
    </location>
</feature>
<sequence length="307" mass="33229">MLFYITKRLIQALFVVFVVTLLVAWAIRLSGDPAVMLAGAGNLSPQDLENIRQALGLNQPFWVQYGQFILGLLHGQFGFSFVGHRSVGHMIAQALPATLELAVSSLVLSIVIALPMGMLAAIYRGGKLDQIIRVISLIGLSFPNFWLALLLVLFFSITLGWLPPSGADSGVGLILPSLTMAIILSAINVRLVRTTMLETLNSQYILVARGKGLSEWQVLFKHALRNAAIPLVTYLGLQFGSLVGGIVVIEQVFSWPGMGSLAFNAISNRDYAVLQGAVTVLALLVIGVNLAVDLLYGLIDPRIRHDN</sequence>
<keyword evidence="2 8" id="KW-0813">Transport</keyword>
<keyword evidence="5 8" id="KW-1133">Transmembrane helix</keyword>
<evidence type="ECO:0000313" key="10">
    <source>
        <dbReference type="EMBL" id="TCK61485.1"/>
    </source>
</evidence>
<feature type="domain" description="ABC transmembrane type-1" evidence="9">
    <location>
        <begin position="95"/>
        <end position="296"/>
    </location>
</feature>
<feature type="transmembrane region" description="Helical" evidence="8">
    <location>
        <begin position="231"/>
        <end position="253"/>
    </location>
</feature>
<keyword evidence="4 8" id="KW-0812">Transmembrane</keyword>
<dbReference type="EMBL" id="SMGD01000005">
    <property type="protein sequence ID" value="TCK61485.1"/>
    <property type="molecule type" value="Genomic_DNA"/>
</dbReference>
<evidence type="ECO:0000256" key="7">
    <source>
        <dbReference type="ARBA" id="ARBA00024202"/>
    </source>
</evidence>
<feature type="transmembrane region" description="Helical" evidence="8">
    <location>
        <begin position="101"/>
        <end position="122"/>
    </location>
</feature>
<dbReference type="GO" id="GO:0005886">
    <property type="term" value="C:plasma membrane"/>
    <property type="evidence" value="ECO:0007669"/>
    <property type="project" value="UniProtKB-SubCell"/>
</dbReference>
<evidence type="ECO:0000259" key="9">
    <source>
        <dbReference type="PROSITE" id="PS50928"/>
    </source>
</evidence>
<evidence type="ECO:0000256" key="3">
    <source>
        <dbReference type="ARBA" id="ARBA00022475"/>
    </source>
</evidence>
<dbReference type="Pfam" id="PF19300">
    <property type="entry name" value="BPD_transp_1_N"/>
    <property type="match status" value="1"/>
</dbReference>
<accession>A0A4R1KAN3</accession>
<dbReference type="GO" id="GO:0055085">
    <property type="term" value="P:transmembrane transport"/>
    <property type="evidence" value="ECO:0007669"/>
    <property type="project" value="InterPro"/>
</dbReference>
<dbReference type="CDD" id="cd06261">
    <property type="entry name" value="TM_PBP2"/>
    <property type="match status" value="1"/>
</dbReference>
<dbReference type="SUPFAM" id="SSF161098">
    <property type="entry name" value="MetI-like"/>
    <property type="match status" value="1"/>
</dbReference>
<dbReference type="InterPro" id="IPR000515">
    <property type="entry name" value="MetI-like"/>
</dbReference>
<comment type="similarity">
    <text evidence="7">Belongs to the binding-protein-dependent transport system permease family. OppBC subfamily.</text>
</comment>
<keyword evidence="11" id="KW-1185">Reference proteome</keyword>